<dbReference type="Proteomes" id="UP000078148">
    <property type="component" value="Chromosome"/>
</dbReference>
<evidence type="ECO:0000313" key="2">
    <source>
        <dbReference type="EMBL" id="ANF95515.1"/>
    </source>
</evidence>
<keyword evidence="1" id="KW-0175">Coiled coil</keyword>
<dbReference type="InterPro" id="IPR027417">
    <property type="entry name" value="P-loop_NTPase"/>
</dbReference>
<dbReference type="OrthoDB" id="7055454at2"/>
<evidence type="ECO:0000313" key="3">
    <source>
        <dbReference type="Proteomes" id="UP000078148"/>
    </source>
</evidence>
<reference evidence="3" key="1">
    <citation type="submission" date="2015-10" db="EMBL/GenBank/DDBJ databases">
        <title>Genome of Paenibacillus bovis sp. nov.</title>
        <authorList>
            <person name="Wu Z."/>
            <person name="Gao C."/>
            <person name="Liu Z."/>
            <person name="Zheng H."/>
        </authorList>
    </citation>
    <scope>NUCLEOTIDE SEQUENCE [LARGE SCALE GENOMIC DNA]</scope>
    <source>
        <strain evidence="3">BD3526</strain>
    </source>
</reference>
<dbReference type="SUPFAM" id="SSF52540">
    <property type="entry name" value="P-loop containing nucleoside triphosphate hydrolases"/>
    <property type="match status" value="1"/>
</dbReference>
<keyword evidence="3" id="KW-1185">Reference proteome</keyword>
<evidence type="ECO:0000256" key="1">
    <source>
        <dbReference type="SAM" id="Coils"/>
    </source>
</evidence>
<sequence length="1647" mass="190136">MENNEIMDVTLVCESFPSVPKDIINREHLIDTLDNLFDERCQTIVVEAKAGYGKTIFLAQIAQKYAHTTISIFIRPGNSYGYDPNLIMYDLCNQLNWILYRTELQNSSQIDEAFMKSKFFELHKSVKKNRKYIYFVIDGLEHIPSENSLIKNSIIQMLPLNREYFRFIFSSFDGSISSFLDDSIKLKSLTLPNFSINEFNMFFNEVSIENNTLESLYKICKGVPEKFASIKRTINSGLNPEDIIFQIDNQMANLFEIEWKQQINEENLNLMEFLALVAFDKKQNDSIFYANLLKISGENIENMVDEITFLSKDSSNRIYFISEEIKKLVAKKLSHQKASINDKLISYFLNDPDSELSIENLPNYLEQAGKFEELLNYLSPEVFGKMLSYAQSLYSIQYKTEKAISIADSLSKQGDLMRFCLNNSLIKQNNGPKIWISEIEARMQLNDYGRVLALAQSTNLLEERLHMFTVIAKIKKEQGLSPDLEILEEIKSLYLQIDYRHLGNRAIVIASNLLYCFPELGIELMEKLSGAWTGKRENELDWALATLSLAAMNSAENTKIDTEFSETLRDIRERIKSPEIKKFSTEASILISDYNSIEVLKEVEKLDSNTDKLYFLGHWARGSKKKVNVENVLDYALNLIVNKATYSPNASVYVNIAQLIAHTDSSQSKQKYIDVFDVQMESIKDSGPTEDVISLQLVLAENESDIDKEKAFNRLIEIYFYINEIKDIETKMGALAMLLRGTIRIDQEMILEERDGFHELVKNELDENLVILFSISAEQIHCLKSIIKTLGSIDTHFILKVIEKINTESKRNVAYSMLIDSLLSDEISNINFEHIKNLLKKITNPDFVNEAIYDIANVVSEQIVQMDKAKFDSAISLLFDISKITESELRCVAYSKILNVLNNYEHQENLYEKFKLKLKESWECIDIGWRKVDIGFKIISELSSNSLELAKEYLDLNEKFRNKISLDDPNGSWTFISALKLTIRGYSGLINSNNNTEQDIDKIYALIDVIPSCGEKARLYSELAICLFLNSRISEAQEIIQNYVKCNLDAISHEDKRYRYFVINNISVSLYLDHKLSAFEIINQLPRFDRDISYLKICEFIMRKTLPSNPYDEVHGQAYKLTYAEVLDICEILDKIDLDSIIYEVIKMLTTSLGSRDLFTKQQNASIVQKLNGIIESKLPNHLHIQHNGFKIVCLANIWKVDRNKIKNTWNDLLCEANAIPNLSDKIFVKSILLACLNRKEFDKNKELLEEIEEEIEKVPIMLDKIQCLEAMSNEFVDIDTMHSKRYLKKAMELTLIKENDEINSAQRRIIDFAHRLDPDLANSLVSLTDDDNARKQANLELNKQLEVLELRKKMLDRKKSEKKSEHYTSEQYIRASHRLLASLNAGRIETIKFEQIKEYLLIASKNEFGKNYITYAWIVENIVKKYSNTKEVSTQIRPIFEACLIATEVSLKLSSKSMKQIQKMKLEVKSIDESSIFIKIGEREKAIQFIKNWLIKNLGNTLKICEPYFGPEDLEVLQLVQSVNPDCEVEILTSKKHQLEIKNSLESSYQDYWRIHLSDQDPPFTKIVVVGNASQNILPIHDRWWITDNSGIRLGTSFNSLGKRETEMSILTKDENELRGIEISKYLNMAIKDHAGERLSYNSFTL</sequence>
<name>A0A172ZCZ5_9BACL</name>
<dbReference type="RefSeq" id="WP_060532505.1">
    <property type="nucleotide sequence ID" value="NZ_CP013023.1"/>
</dbReference>
<reference evidence="2 3" key="2">
    <citation type="journal article" date="2016" name="Int. J. Syst. Evol. Microbiol.">
        <title>Paenibacillus bovis sp. nov., isolated from raw yak (Bos grunniens) milk.</title>
        <authorList>
            <person name="Gao C."/>
            <person name="Han J."/>
            <person name="Liu Z."/>
            <person name="Xu X."/>
            <person name="Hang F."/>
            <person name="Wu Z."/>
        </authorList>
    </citation>
    <scope>NUCLEOTIDE SEQUENCE [LARGE SCALE GENOMIC DNA]</scope>
    <source>
        <strain evidence="2 3">BD3526</strain>
    </source>
</reference>
<dbReference type="Gene3D" id="3.40.50.300">
    <property type="entry name" value="P-loop containing nucleotide triphosphate hydrolases"/>
    <property type="match status" value="1"/>
</dbReference>
<proteinExistence type="predicted"/>
<protein>
    <submittedName>
        <fullName evidence="2">Uncharacterized protein</fullName>
    </submittedName>
</protein>
<dbReference type="EMBL" id="CP013023">
    <property type="protein sequence ID" value="ANF95515.1"/>
    <property type="molecule type" value="Genomic_DNA"/>
</dbReference>
<organism evidence="2 3">
    <name type="scientific">Paenibacillus bovis</name>
    <dbReference type="NCBI Taxonomy" id="1616788"/>
    <lineage>
        <taxon>Bacteria</taxon>
        <taxon>Bacillati</taxon>
        <taxon>Bacillota</taxon>
        <taxon>Bacilli</taxon>
        <taxon>Bacillales</taxon>
        <taxon>Paenibacillaceae</taxon>
        <taxon>Paenibacillus</taxon>
    </lineage>
</organism>
<accession>A0A172ZCZ5</accession>
<dbReference type="KEGG" id="pbv:AR543_05495"/>
<feature type="coiled-coil region" evidence="1">
    <location>
        <begin position="1339"/>
        <end position="1366"/>
    </location>
</feature>
<gene>
    <name evidence="2" type="ORF">AR543_05495</name>
</gene>